<accession>A0A1M6V9I7</accession>
<dbReference type="RefSeq" id="WP_073090455.1">
    <property type="nucleotide sequence ID" value="NZ_FRBC01000017.1"/>
</dbReference>
<reference evidence="1 2" key="1">
    <citation type="submission" date="2016-11" db="EMBL/GenBank/DDBJ databases">
        <authorList>
            <person name="Jaros S."/>
            <person name="Januszkiewicz K."/>
            <person name="Wedrychowicz H."/>
        </authorList>
    </citation>
    <scope>NUCLEOTIDE SEQUENCE [LARGE SCALE GENOMIC DNA]</scope>
    <source>
        <strain evidence="1 2">HD4</strain>
    </source>
</reference>
<dbReference type="EMBL" id="FRBC01000017">
    <property type="protein sequence ID" value="SHK78025.1"/>
    <property type="molecule type" value="Genomic_DNA"/>
</dbReference>
<dbReference type="OrthoDB" id="1832727at2"/>
<dbReference type="Proteomes" id="UP000184263">
    <property type="component" value="Unassembled WGS sequence"/>
</dbReference>
<gene>
    <name evidence="1" type="ORF">SAMN05216582_11740</name>
</gene>
<evidence type="ECO:0000313" key="1">
    <source>
        <dbReference type="EMBL" id="SHK78025.1"/>
    </source>
</evidence>
<proteinExistence type="predicted"/>
<organism evidence="1 2">
    <name type="scientific">Selenomonas ruminantium</name>
    <dbReference type="NCBI Taxonomy" id="971"/>
    <lineage>
        <taxon>Bacteria</taxon>
        <taxon>Bacillati</taxon>
        <taxon>Bacillota</taxon>
        <taxon>Negativicutes</taxon>
        <taxon>Selenomonadales</taxon>
        <taxon>Selenomonadaceae</taxon>
        <taxon>Selenomonas</taxon>
    </lineage>
</organism>
<name>A0A1M6V9I7_SELRU</name>
<evidence type="ECO:0000313" key="2">
    <source>
        <dbReference type="Proteomes" id="UP000184263"/>
    </source>
</evidence>
<sequence>MRVPFDKYERVILIDTYMKIKDWPKTEWMAEIEKLSDLYRRYAVMRGMEINDTYRNVAGITMQLYDCDYIVTGGKQGLSGGARWMESFIELYRNDPEAFQYVLLEAKSHVGMQEKVDVANDITVAQSMGTSDKDERKSDVLEEKTRMDSIIKDMQGWDEIETAHLLDVYYAIKDIDSSVWDEIMRQECAVLKKYHMGKYSDEAESLFTISELAMKMYAFKLLEAGQGVEGEDYSSQDKKLFLMRQKYKREKSSSNEKKELSFTPMERKWDEYETARLIYECVNLKGRSIVEVIQEFYEHLRKYVQLHDYVMDTSRGKGAINRHALEIDYLLTDGRRGRKGGTQLDKNIVRMYRFRNAEFQILLTEANKRLGYKNDDDLTNDFYISWYVKNENSEVETIINPEKNIEEHKELVKDDYNIYETEEITEKTDNDNFDVDVDENNPYQEIMEREYPNGIKLNSRLDFNRFANLFEQEYGRKIEKLVFEENIKKITYEDNGRRKLKNNQKQKELLKKILEDFDDIYENGFSCIYLSCVFPHYKHEIEQQMNIYSEDVFWPVLRRGMHGYSVNGFGHITKDGCTVEIDENIRDYIRDVQREITYDELEKELWFIPLEKIKQVVRTTSSIINTASNTYMAIETFPVTNEELKEIRRVIGEAIADAPARQLQADECRRRINIECKSVEINTEKFSNGCFQKALGYLLKDDFNFTAKFITPKEIYVDTAKMYREFCAERDTFTMDELKEFSKEIDTPIRHDIIHDSMVRIDGDTFVKDSMITFDAKKIDSFIEENICTGKYMSLKLISSVISNFPSVENYRWTGYLLESYIYSFSEKFQLMNSSFSENDFNGVMVRHDAGSIEYDDLIFDVLLHKECETTDEALKELKEDGYITRAAYKGIDVILEKAKIKRKELKGE</sequence>
<protein>
    <submittedName>
        <fullName evidence="1">Uncharacterized protein</fullName>
    </submittedName>
</protein>
<dbReference type="AlphaFoldDB" id="A0A1M6V9I7"/>